<dbReference type="EMBL" id="NKXS01004575">
    <property type="protein sequence ID" value="PIN05923.1"/>
    <property type="molecule type" value="Genomic_DNA"/>
</dbReference>
<feature type="domain" description="Protein kinase" evidence="15">
    <location>
        <begin position="321"/>
        <end position="607"/>
    </location>
</feature>
<dbReference type="InterPro" id="IPR011009">
    <property type="entry name" value="Kinase-like_dom_sf"/>
</dbReference>
<dbReference type="OrthoDB" id="4062651at2759"/>
<dbReference type="EC" id="3.1.4.46" evidence="16"/>
<dbReference type="PROSITE" id="PS00108">
    <property type="entry name" value="PROTEIN_KINASE_ST"/>
    <property type="match status" value="1"/>
</dbReference>
<dbReference type="AlphaFoldDB" id="A0A2G9GKY2"/>
<dbReference type="InterPro" id="IPR000719">
    <property type="entry name" value="Prot_kinase_dom"/>
</dbReference>
<keyword evidence="3" id="KW-0808">Transferase</keyword>
<keyword evidence="10 13" id="KW-0472">Membrane</keyword>
<evidence type="ECO:0000256" key="9">
    <source>
        <dbReference type="ARBA" id="ARBA00022989"/>
    </source>
</evidence>
<evidence type="ECO:0000256" key="13">
    <source>
        <dbReference type="SAM" id="Phobius"/>
    </source>
</evidence>
<feature type="chain" id="PRO_5013708408" evidence="14">
    <location>
        <begin position="24"/>
        <end position="624"/>
    </location>
</feature>
<protein>
    <submittedName>
        <fullName evidence="16">Serine/threonine protein kinase</fullName>
        <ecNumber evidence="16">3.1.4.46</ecNumber>
    </submittedName>
</protein>
<keyword evidence="16" id="KW-0378">Hydrolase</keyword>
<evidence type="ECO:0000256" key="10">
    <source>
        <dbReference type="ARBA" id="ARBA00023136"/>
    </source>
</evidence>
<evidence type="ECO:0000256" key="12">
    <source>
        <dbReference type="PROSITE-ProRule" id="PRU10141"/>
    </source>
</evidence>
<evidence type="ECO:0000256" key="3">
    <source>
        <dbReference type="ARBA" id="ARBA00022679"/>
    </source>
</evidence>
<evidence type="ECO:0000256" key="4">
    <source>
        <dbReference type="ARBA" id="ARBA00022692"/>
    </source>
</evidence>
<dbReference type="FunFam" id="3.30.200.20:FF:000178">
    <property type="entry name" value="serine/threonine-protein kinase PBS1-like"/>
    <property type="match status" value="1"/>
</dbReference>
<evidence type="ECO:0000259" key="15">
    <source>
        <dbReference type="PROSITE" id="PS50011"/>
    </source>
</evidence>
<dbReference type="PROSITE" id="PS50011">
    <property type="entry name" value="PROTEIN_KINASE_DOM"/>
    <property type="match status" value="1"/>
</dbReference>
<keyword evidence="11" id="KW-0325">Glycoprotein</keyword>
<keyword evidence="5 14" id="KW-0732">Signal</keyword>
<dbReference type="InterPro" id="IPR017441">
    <property type="entry name" value="Protein_kinase_ATP_BS"/>
</dbReference>
<evidence type="ECO:0000313" key="16">
    <source>
        <dbReference type="EMBL" id="PIN05923.1"/>
    </source>
</evidence>
<evidence type="ECO:0000256" key="7">
    <source>
        <dbReference type="ARBA" id="ARBA00022777"/>
    </source>
</evidence>
<gene>
    <name evidence="16" type="ORF">CDL12_21533</name>
</gene>
<evidence type="ECO:0000256" key="1">
    <source>
        <dbReference type="ARBA" id="ARBA00004479"/>
    </source>
</evidence>
<dbReference type="STRING" id="429701.A0A2G9GKY2"/>
<feature type="signal peptide" evidence="14">
    <location>
        <begin position="1"/>
        <end position="23"/>
    </location>
</feature>
<dbReference type="SUPFAM" id="SSF56112">
    <property type="entry name" value="Protein kinase-like (PK-like)"/>
    <property type="match status" value="1"/>
</dbReference>
<keyword evidence="7 16" id="KW-0418">Kinase</keyword>
<keyword evidence="9 13" id="KW-1133">Transmembrane helix</keyword>
<evidence type="ECO:0000256" key="5">
    <source>
        <dbReference type="ARBA" id="ARBA00022729"/>
    </source>
</evidence>
<evidence type="ECO:0000313" key="17">
    <source>
        <dbReference type="Proteomes" id="UP000231279"/>
    </source>
</evidence>
<keyword evidence="8 12" id="KW-0067">ATP-binding</keyword>
<dbReference type="Gene3D" id="3.30.200.20">
    <property type="entry name" value="Phosphorylase Kinase, domain 1"/>
    <property type="match status" value="1"/>
</dbReference>
<sequence>MNLAKCFILFSLFHYLIIYTADSKCQESFRCGNLGLIEFPLSRVLQPECALFLVDCSSLSPRIQLEYGGTWYDILEKLSANRFRIRDPFLEDYLDNSNCYSFRNLSLLRSPSSSLTVSSPVITMFKCFKDFGQNNSLINDHFSAQNYTVFLSCPGFTLYYSEYRANISFNEEFPIPQACSVVQLPGNLYSLAGWRPGDQFVLNLTSEFDLEWNVSIACLECHRGGGRCKTSHVNEFLCTQELEKKKLNRGLLTGGVTVIAFLATFSILLYLFCKKYISIPKWLTLRKAKTGKEKDIELFLKNNGNLAQKRYKYSDIKKMTNSFSENLGQGGFGSVYKGKLPDGRLVAVKILNESKENGEEFMNEVASISKTSHINIVTLLGFCFEDSKRALIYEFMPNGSLEKFIGAHASSSVEHRLGQEKLFQIAVGIAQGLDYLHRGCNTRILHFDIKPHNILLDTNFDPKISDFGLARLCPNRSSIVSILAARGTAGYIAPEVFCRNFGEVSHKSDVYSYGMLLLDMVVGRQKIDPWGEHVSETNFSYLIYERLEMMNTDRIPNEDKCELARKMIIIGLWCIQTEPKIRPPVSRVVEMLEGSIEFLQIPPKPFLFSAPTPAFYTASASEPS</sequence>
<comment type="caution">
    <text evidence="16">The sequence shown here is derived from an EMBL/GenBank/DDBJ whole genome shotgun (WGS) entry which is preliminary data.</text>
</comment>
<evidence type="ECO:0000256" key="6">
    <source>
        <dbReference type="ARBA" id="ARBA00022741"/>
    </source>
</evidence>
<dbReference type="PANTHER" id="PTHR27009">
    <property type="entry name" value="RUST RESISTANCE KINASE LR10-RELATED"/>
    <property type="match status" value="1"/>
</dbReference>
<feature type="transmembrane region" description="Helical" evidence="13">
    <location>
        <begin position="251"/>
        <end position="273"/>
    </location>
</feature>
<name>A0A2G9GKY2_9LAMI</name>
<dbReference type="SMART" id="SM00220">
    <property type="entry name" value="S_TKc"/>
    <property type="match status" value="1"/>
</dbReference>
<keyword evidence="17" id="KW-1185">Reference proteome</keyword>
<keyword evidence="2 16" id="KW-0723">Serine/threonine-protein kinase</keyword>
<proteinExistence type="predicted"/>
<dbReference type="GO" id="GO:0008889">
    <property type="term" value="F:glycerophosphodiester phosphodiesterase activity"/>
    <property type="evidence" value="ECO:0007669"/>
    <property type="project" value="UniProtKB-EC"/>
</dbReference>
<organism evidence="16 17">
    <name type="scientific">Handroanthus impetiginosus</name>
    <dbReference type="NCBI Taxonomy" id="429701"/>
    <lineage>
        <taxon>Eukaryota</taxon>
        <taxon>Viridiplantae</taxon>
        <taxon>Streptophyta</taxon>
        <taxon>Embryophyta</taxon>
        <taxon>Tracheophyta</taxon>
        <taxon>Spermatophyta</taxon>
        <taxon>Magnoliopsida</taxon>
        <taxon>eudicotyledons</taxon>
        <taxon>Gunneridae</taxon>
        <taxon>Pentapetalae</taxon>
        <taxon>asterids</taxon>
        <taxon>lamiids</taxon>
        <taxon>Lamiales</taxon>
        <taxon>Bignoniaceae</taxon>
        <taxon>Crescentiina</taxon>
        <taxon>Tabebuia alliance</taxon>
        <taxon>Handroanthus</taxon>
    </lineage>
</organism>
<feature type="binding site" evidence="12">
    <location>
        <position position="349"/>
    </location>
    <ligand>
        <name>ATP</name>
        <dbReference type="ChEBI" id="CHEBI:30616"/>
    </ligand>
</feature>
<dbReference type="Proteomes" id="UP000231279">
    <property type="component" value="Unassembled WGS sequence"/>
</dbReference>
<evidence type="ECO:0000256" key="14">
    <source>
        <dbReference type="SAM" id="SignalP"/>
    </source>
</evidence>
<dbReference type="FunFam" id="1.10.510.10:FF:000590">
    <property type="entry name" value="PR5-like receptor kinase"/>
    <property type="match status" value="1"/>
</dbReference>
<evidence type="ECO:0000256" key="8">
    <source>
        <dbReference type="ARBA" id="ARBA00022840"/>
    </source>
</evidence>
<dbReference type="InterPro" id="IPR045874">
    <property type="entry name" value="LRK10/LRL21-25-like"/>
</dbReference>
<dbReference type="GO" id="GO:0004674">
    <property type="term" value="F:protein serine/threonine kinase activity"/>
    <property type="evidence" value="ECO:0007669"/>
    <property type="project" value="UniProtKB-KW"/>
</dbReference>
<dbReference type="Pfam" id="PF00069">
    <property type="entry name" value="Pkinase"/>
    <property type="match status" value="1"/>
</dbReference>
<keyword evidence="6 12" id="KW-0547">Nucleotide-binding</keyword>
<evidence type="ECO:0000256" key="11">
    <source>
        <dbReference type="ARBA" id="ARBA00023180"/>
    </source>
</evidence>
<keyword evidence="4 13" id="KW-0812">Transmembrane</keyword>
<dbReference type="Gene3D" id="1.10.510.10">
    <property type="entry name" value="Transferase(Phosphotransferase) domain 1"/>
    <property type="match status" value="1"/>
</dbReference>
<dbReference type="GO" id="GO:0005524">
    <property type="term" value="F:ATP binding"/>
    <property type="evidence" value="ECO:0007669"/>
    <property type="project" value="UniProtKB-UniRule"/>
</dbReference>
<dbReference type="PROSITE" id="PS00107">
    <property type="entry name" value="PROTEIN_KINASE_ATP"/>
    <property type="match status" value="1"/>
</dbReference>
<dbReference type="InterPro" id="IPR008271">
    <property type="entry name" value="Ser/Thr_kinase_AS"/>
</dbReference>
<evidence type="ECO:0000256" key="2">
    <source>
        <dbReference type="ARBA" id="ARBA00022527"/>
    </source>
</evidence>
<dbReference type="GO" id="GO:0016020">
    <property type="term" value="C:membrane"/>
    <property type="evidence" value="ECO:0007669"/>
    <property type="project" value="UniProtKB-SubCell"/>
</dbReference>
<comment type="subcellular location">
    <subcellularLocation>
        <location evidence="1">Membrane</location>
        <topology evidence="1">Single-pass type I membrane protein</topology>
    </subcellularLocation>
</comment>
<reference evidence="17" key="1">
    <citation type="journal article" date="2018" name="Gigascience">
        <title>Genome assembly of the Pink Ipe (Handroanthus impetiginosus, Bignoniaceae), a highly valued, ecologically keystone Neotropical timber forest tree.</title>
        <authorList>
            <person name="Silva-Junior O.B."/>
            <person name="Grattapaglia D."/>
            <person name="Novaes E."/>
            <person name="Collevatti R.G."/>
        </authorList>
    </citation>
    <scope>NUCLEOTIDE SEQUENCE [LARGE SCALE GENOMIC DNA]</scope>
    <source>
        <strain evidence="17">cv. UFG-1</strain>
    </source>
</reference>
<accession>A0A2G9GKY2</accession>